<evidence type="ECO:0000256" key="1">
    <source>
        <dbReference type="ARBA" id="ARBA00001946"/>
    </source>
</evidence>
<dbReference type="InterPro" id="IPR000086">
    <property type="entry name" value="NUDIX_hydrolase_dom"/>
</dbReference>
<dbReference type="PANTHER" id="PTHR43046">
    <property type="entry name" value="GDP-MANNOSE MANNOSYL HYDROLASE"/>
    <property type="match status" value="1"/>
</dbReference>
<proteinExistence type="predicted"/>
<accession>A0A645DY45</accession>
<comment type="caution">
    <text evidence="4">The sequence shown here is derived from an EMBL/GenBank/DDBJ whole genome shotgun (WGS) entry which is preliminary data.</text>
</comment>
<keyword evidence="2" id="KW-0378">Hydrolase</keyword>
<dbReference type="EMBL" id="VSSQ01040753">
    <property type="protein sequence ID" value="MPM94058.1"/>
    <property type="molecule type" value="Genomic_DNA"/>
</dbReference>
<dbReference type="PROSITE" id="PS00893">
    <property type="entry name" value="NUDIX_BOX"/>
    <property type="match status" value="1"/>
</dbReference>
<gene>
    <name evidence="4" type="ORF">SDC9_141201</name>
</gene>
<organism evidence="4">
    <name type="scientific">bioreactor metagenome</name>
    <dbReference type="NCBI Taxonomy" id="1076179"/>
    <lineage>
        <taxon>unclassified sequences</taxon>
        <taxon>metagenomes</taxon>
        <taxon>ecological metagenomes</taxon>
    </lineage>
</organism>
<comment type="cofactor">
    <cofactor evidence="1">
        <name>Mg(2+)</name>
        <dbReference type="ChEBI" id="CHEBI:18420"/>
    </cofactor>
</comment>
<dbReference type="InterPro" id="IPR020084">
    <property type="entry name" value="NUDIX_hydrolase_CS"/>
</dbReference>
<dbReference type="Gene3D" id="3.90.79.10">
    <property type="entry name" value="Nucleoside Triphosphate Pyrophosphohydrolase"/>
    <property type="match status" value="1"/>
</dbReference>
<feature type="domain" description="Nudix hydrolase" evidence="3">
    <location>
        <begin position="10"/>
        <end position="147"/>
    </location>
</feature>
<dbReference type="CDD" id="cd04688">
    <property type="entry name" value="NUDIX_Hydrolase"/>
    <property type="match status" value="1"/>
</dbReference>
<dbReference type="Pfam" id="PF00293">
    <property type="entry name" value="NUDIX"/>
    <property type="match status" value="1"/>
</dbReference>
<dbReference type="PROSITE" id="PS51462">
    <property type="entry name" value="NUDIX"/>
    <property type="match status" value="1"/>
</dbReference>
<evidence type="ECO:0000259" key="3">
    <source>
        <dbReference type="PROSITE" id="PS51462"/>
    </source>
</evidence>
<sequence length="163" mass="18686">MISIKGKDGKFSFRVAGIVIYNNKILLQRAIKTGAWVLPGGRGEINETSEKTLIREIREELGADINIKRLVWIIENFNAYGAEGLHEIGFYYLGQLSSNCKLLDIQGDFEGNENSIKLIFRWFEIDEIDKLEIYPLFLRDNLIKIPQNIQHIVNNDSLKTITS</sequence>
<evidence type="ECO:0000313" key="4">
    <source>
        <dbReference type="EMBL" id="MPM94058.1"/>
    </source>
</evidence>
<name>A0A645DY45_9ZZZZ</name>
<dbReference type="SUPFAM" id="SSF55811">
    <property type="entry name" value="Nudix"/>
    <property type="match status" value="1"/>
</dbReference>
<protein>
    <recommendedName>
        <fullName evidence="3">Nudix hydrolase domain-containing protein</fullName>
    </recommendedName>
</protein>
<evidence type="ECO:0000256" key="2">
    <source>
        <dbReference type="ARBA" id="ARBA00022801"/>
    </source>
</evidence>
<dbReference type="PANTHER" id="PTHR43046:SF14">
    <property type="entry name" value="MUTT_NUDIX FAMILY PROTEIN"/>
    <property type="match status" value="1"/>
</dbReference>
<dbReference type="GO" id="GO:0016787">
    <property type="term" value="F:hydrolase activity"/>
    <property type="evidence" value="ECO:0007669"/>
    <property type="project" value="UniProtKB-KW"/>
</dbReference>
<dbReference type="AlphaFoldDB" id="A0A645DY45"/>
<reference evidence="4" key="1">
    <citation type="submission" date="2019-08" db="EMBL/GenBank/DDBJ databases">
        <authorList>
            <person name="Kucharzyk K."/>
            <person name="Murdoch R.W."/>
            <person name="Higgins S."/>
            <person name="Loffler F."/>
        </authorList>
    </citation>
    <scope>NUCLEOTIDE SEQUENCE</scope>
</reference>
<dbReference type="InterPro" id="IPR015797">
    <property type="entry name" value="NUDIX_hydrolase-like_dom_sf"/>
</dbReference>